<evidence type="ECO:0000313" key="3">
    <source>
        <dbReference type="Proteomes" id="UP000183315"/>
    </source>
</evidence>
<dbReference type="EMBL" id="FNZI01000001">
    <property type="protein sequence ID" value="SEI85456.1"/>
    <property type="molecule type" value="Genomic_DNA"/>
</dbReference>
<sequence>MAITEHGAAPGARTRAASRVLTAARVLSLASVLLGVLYVLASPWVLLSGIGSAMTEGGNPLSVGELLGWVVVPAAVAIAALGFSIRARAQGTHLSPDDVAAIRGGWTARSLLLSVVGAVLMAVPWACMLGLALRDGLR</sequence>
<dbReference type="RefSeq" id="WP_042212145.1">
    <property type="nucleotide sequence ID" value="NZ_BBLU01000001.1"/>
</dbReference>
<keyword evidence="3" id="KW-1185">Reference proteome</keyword>
<feature type="transmembrane region" description="Helical" evidence="1">
    <location>
        <begin position="23"/>
        <end position="46"/>
    </location>
</feature>
<evidence type="ECO:0000313" key="2">
    <source>
        <dbReference type="EMBL" id="SEI85456.1"/>
    </source>
</evidence>
<keyword evidence="1" id="KW-1133">Transmembrane helix</keyword>
<gene>
    <name evidence="2" type="ORF">SAMN05421637_0196</name>
</gene>
<name>A0A1H6U1U1_9MICO</name>
<feature type="transmembrane region" description="Helical" evidence="1">
    <location>
        <begin position="111"/>
        <end position="133"/>
    </location>
</feature>
<keyword evidence="1" id="KW-0812">Transmembrane</keyword>
<evidence type="ECO:0000256" key="1">
    <source>
        <dbReference type="SAM" id="Phobius"/>
    </source>
</evidence>
<dbReference type="AlphaFoldDB" id="A0A1H6U1U1"/>
<dbReference type="Proteomes" id="UP000183315">
    <property type="component" value="Unassembled WGS sequence"/>
</dbReference>
<keyword evidence="1" id="KW-0472">Membrane</keyword>
<dbReference type="STRING" id="1043493.SAMN05421637_0196"/>
<feature type="transmembrane region" description="Helical" evidence="1">
    <location>
        <begin position="66"/>
        <end position="85"/>
    </location>
</feature>
<reference evidence="3" key="1">
    <citation type="submission" date="2016-10" db="EMBL/GenBank/DDBJ databases">
        <authorList>
            <person name="Varghese N."/>
        </authorList>
    </citation>
    <scope>NUCLEOTIDE SEQUENCE [LARGE SCALE GENOMIC DNA]</scope>
    <source>
        <strain evidence="3">DSM 24868</strain>
    </source>
</reference>
<proteinExistence type="predicted"/>
<protein>
    <submittedName>
        <fullName evidence="2">Uncharacterized protein</fullName>
    </submittedName>
</protein>
<organism evidence="2 3">
    <name type="scientific">Demequina mangrovi</name>
    <dbReference type="NCBI Taxonomy" id="1043493"/>
    <lineage>
        <taxon>Bacteria</taxon>
        <taxon>Bacillati</taxon>
        <taxon>Actinomycetota</taxon>
        <taxon>Actinomycetes</taxon>
        <taxon>Micrococcales</taxon>
        <taxon>Demequinaceae</taxon>
        <taxon>Demequina</taxon>
    </lineage>
</organism>
<accession>A0A1H6U1U1</accession>